<evidence type="ECO:0000256" key="12">
    <source>
        <dbReference type="ARBA" id="ARBA00023242"/>
    </source>
</evidence>
<dbReference type="AlphaFoldDB" id="A0AAD9KCV1"/>
<keyword evidence="10 16" id="KW-0238">DNA-binding</keyword>
<feature type="region of interest" description="Disordered" evidence="17">
    <location>
        <begin position="630"/>
        <end position="662"/>
    </location>
</feature>
<evidence type="ECO:0000256" key="17">
    <source>
        <dbReference type="SAM" id="MobiDB-lite"/>
    </source>
</evidence>
<feature type="compositionally biased region" description="Basic and acidic residues" evidence="17">
    <location>
        <begin position="963"/>
        <end position="985"/>
    </location>
</feature>
<comment type="similarity">
    <text evidence="2 16">Belongs to the MCM family.</text>
</comment>
<keyword evidence="5 16" id="KW-0547">Nucleotide-binding</keyword>
<dbReference type="Pfam" id="PF17855">
    <property type="entry name" value="MCM_lid"/>
    <property type="match status" value="1"/>
</dbReference>
<evidence type="ECO:0000256" key="8">
    <source>
        <dbReference type="ARBA" id="ARBA00022806"/>
    </source>
</evidence>
<evidence type="ECO:0000256" key="11">
    <source>
        <dbReference type="ARBA" id="ARBA00023204"/>
    </source>
</evidence>
<dbReference type="SUPFAM" id="SSF50249">
    <property type="entry name" value="Nucleic acid-binding proteins"/>
    <property type="match status" value="1"/>
</dbReference>
<feature type="region of interest" description="Disordered" evidence="17">
    <location>
        <begin position="1147"/>
        <end position="1182"/>
    </location>
</feature>
<evidence type="ECO:0000256" key="7">
    <source>
        <dbReference type="ARBA" id="ARBA00022801"/>
    </source>
</evidence>
<keyword evidence="9 16" id="KW-0067">ATP-binding</keyword>
<comment type="subcellular location">
    <subcellularLocation>
        <location evidence="1">Nucleus</location>
    </subcellularLocation>
</comment>
<dbReference type="Pfam" id="PF00493">
    <property type="entry name" value="MCM"/>
    <property type="match status" value="1"/>
</dbReference>
<feature type="compositionally biased region" description="Basic and acidic residues" evidence="17">
    <location>
        <begin position="1104"/>
        <end position="1127"/>
    </location>
</feature>
<dbReference type="GO" id="GO:0016787">
    <property type="term" value="F:hydrolase activity"/>
    <property type="evidence" value="ECO:0007669"/>
    <property type="project" value="UniProtKB-KW"/>
</dbReference>
<dbReference type="PROSITE" id="PS50051">
    <property type="entry name" value="MCM_2"/>
    <property type="match status" value="1"/>
</dbReference>
<dbReference type="SUPFAM" id="SSF52540">
    <property type="entry name" value="P-loop containing nucleoside triphosphate hydrolases"/>
    <property type="match status" value="1"/>
</dbReference>
<evidence type="ECO:0000313" key="19">
    <source>
        <dbReference type="EMBL" id="KAK2168148.1"/>
    </source>
</evidence>
<reference evidence="19" key="1">
    <citation type="journal article" date="2023" name="Mol. Biol. Evol.">
        <title>Third-Generation Sequencing Reveals the Adaptive Role of the Epigenome in Three Deep-Sea Polychaetes.</title>
        <authorList>
            <person name="Perez M."/>
            <person name="Aroh O."/>
            <person name="Sun Y."/>
            <person name="Lan Y."/>
            <person name="Juniper S.K."/>
            <person name="Young C.R."/>
            <person name="Angers B."/>
            <person name="Qian P.Y."/>
        </authorList>
    </citation>
    <scope>NUCLEOTIDE SEQUENCE</scope>
    <source>
        <strain evidence="19">P08H-3</strain>
    </source>
</reference>
<sequence length="1203" mass="132549">MQATNCFHHMPAQMKAYSLENHRSDLLKLLQEEDDADHYGIVINMMILFEDNPCLGETVIMEASQLLPLFDEALRQAEKLLLEDLSPKEKVSRTYKPNIHARVTGLPVCPELTRNTLPRAQDVGNLLCITGTVIRTGLIKVLELERKFMCNQCKHVFNVEADFDQYYSVCRPKICPNIETCGNSANFTLLSDKASGPSNCHNYQEIKIQEQVQKLGVGTIPRSMYAVLQDDLVDSCKPGDDVVICGIVEQRWRPFVVENRCNIDIVIRTNYLQVTNTQHTHVSLTPELRQEFECFWRDHGHIRLTARNQIIASFCPQIYGLYIVKLAVVMVMAGGVAHVDENGTKVRGESHLLLVGDPGTGKSQFLKYAAKIVPRSVLTTGIGSTSAGLTVTAVKDGGEWQLEAGALVLADGGICCIDEFNSIKEQDKTSIHEAMEQQSISVAKAGLVCKLNTRCTILAATNPKGQYDPTQSLSVNTALASPLLSRFDLVLVLLDSQNEDWDRVVSSFILKGKQPWGSVLGAYYRAQRLADGRNAARTTMRLLESMIRLSQAHARLLMRDEVLVQDAVVAVSLMESSMQGAALLGGINALHTSFPDDPEEEYKLQAQLILSHLGLHDLLSEEMARIEAEEVSQDGDNTINSNTVSPHNNGVFDGNHDDDDDDLICQSSQRSNAIVLGDKSRMEMTSLSNLNNQLERDDENLRQHRSEGHDQPPPLDVDKDSLAWAGNLNTDHILCSTPVRAVDCSAPTSTVTHPSTAATGGLKSPGFFVNVGTPSYLKLHSASQLSALNPINMEKSLNKDISPAAATLNSSHSVSKKTQMKTQSTINLGKSKRALDYSGLFPSKHPDKVAETESGNIKMVMDKDVFDSAREADVGRVDAASEIDTTGCTNTKIENIQQFVKSEKVSHNRFKQFEFQKKSARIRRVESAGKNDSVWIDNGVTGQHRTSIPRDILDGLDEAEIDQERVSHLRNSETKNRSDTSKEMVNRAAGQSNSGPVKCSDEQQTSGTQADKGASTSGKLSIISKDHVGTNDKDTGSSLDECPGGMTWANSNIQDAARPGKPEDRCLEKETTQGLKAKKIHIPKKPNKLLKLVEKMNKIQSGGSEKHKQFQLDKHESPENISHRDTLRISSQSTAEKMIDNSSVMQQELTAHPPVGTLPSIKTISSPFQSERSSIFSGDGDLDEDDLELDNWSLLQTKHARLS</sequence>
<dbReference type="Proteomes" id="UP001208570">
    <property type="component" value="Unassembled WGS sequence"/>
</dbReference>
<feature type="compositionally biased region" description="Basic and acidic residues" evidence="17">
    <location>
        <begin position="699"/>
        <end position="720"/>
    </location>
</feature>
<dbReference type="GO" id="GO:0000724">
    <property type="term" value="P:double-strand break repair via homologous recombination"/>
    <property type="evidence" value="ECO:0007669"/>
    <property type="project" value="TreeGrafter"/>
</dbReference>
<evidence type="ECO:0000256" key="16">
    <source>
        <dbReference type="RuleBase" id="RU004070"/>
    </source>
</evidence>
<evidence type="ECO:0000256" key="6">
    <source>
        <dbReference type="ARBA" id="ARBA00022763"/>
    </source>
</evidence>
<dbReference type="Gene3D" id="3.40.50.300">
    <property type="entry name" value="P-loop containing nucleotide triphosphate hydrolases"/>
    <property type="match status" value="1"/>
</dbReference>
<feature type="compositionally biased region" description="Polar residues" evidence="17">
    <location>
        <begin position="1160"/>
        <end position="1176"/>
    </location>
</feature>
<feature type="region of interest" description="Disordered" evidence="17">
    <location>
        <begin position="691"/>
        <end position="720"/>
    </location>
</feature>
<evidence type="ECO:0000256" key="5">
    <source>
        <dbReference type="ARBA" id="ARBA00022741"/>
    </source>
</evidence>
<feature type="compositionally biased region" description="Polar residues" evidence="17">
    <location>
        <begin position="1002"/>
        <end position="1019"/>
    </location>
</feature>
<dbReference type="InterPro" id="IPR003593">
    <property type="entry name" value="AAA+_ATPase"/>
</dbReference>
<evidence type="ECO:0000256" key="2">
    <source>
        <dbReference type="ARBA" id="ARBA00008010"/>
    </source>
</evidence>
<evidence type="ECO:0000256" key="13">
    <source>
        <dbReference type="ARBA" id="ARBA00041085"/>
    </source>
</evidence>
<feature type="region of interest" description="Disordered" evidence="17">
    <location>
        <begin position="1101"/>
        <end position="1131"/>
    </location>
</feature>
<feature type="domain" description="MCM C-terminal AAA(+) ATPase" evidence="18">
    <location>
        <begin position="306"/>
        <end position="509"/>
    </location>
</feature>
<feature type="compositionally biased region" description="Basic and acidic residues" evidence="17">
    <location>
        <begin position="1024"/>
        <end position="1035"/>
    </location>
</feature>
<name>A0AAD9KCV1_9ANNE</name>
<evidence type="ECO:0000256" key="1">
    <source>
        <dbReference type="ARBA" id="ARBA00004123"/>
    </source>
</evidence>
<dbReference type="PANTHER" id="PTHR11630">
    <property type="entry name" value="DNA REPLICATION LICENSING FACTOR MCM FAMILY MEMBER"/>
    <property type="match status" value="1"/>
</dbReference>
<accession>A0AAD9KCV1</accession>
<keyword evidence="6" id="KW-0227">DNA damage</keyword>
<dbReference type="SMART" id="SM00382">
    <property type="entry name" value="AAA"/>
    <property type="match status" value="1"/>
</dbReference>
<evidence type="ECO:0000256" key="14">
    <source>
        <dbReference type="ARBA" id="ARBA00042301"/>
    </source>
</evidence>
<keyword evidence="12" id="KW-0539">Nucleus</keyword>
<dbReference type="InterPro" id="IPR058768">
    <property type="entry name" value="MCM9_N"/>
</dbReference>
<comment type="caution">
    <text evidence="19">The sequence shown here is derived from an EMBL/GenBank/DDBJ whole genome shotgun (WGS) entry which is preliminary data.</text>
</comment>
<proteinExistence type="inferred from homology"/>
<dbReference type="GO" id="GO:0005524">
    <property type="term" value="F:ATP binding"/>
    <property type="evidence" value="ECO:0007669"/>
    <property type="project" value="UniProtKB-KW"/>
</dbReference>
<feature type="compositionally biased region" description="Polar residues" evidence="17">
    <location>
        <begin position="634"/>
        <end position="648"/>
    </location>
</feature>
<dbReference type="InterPro" id="IPR012340">
    <property type="entry name" value="NA-bd_OB-fold"/>
</dbReference>
<dbReference type="EMBL" id="JAODUP010000020">
    <property type="protein sequence ID" value="KAK2168148.1"/>
    <property type="molecule type" value="Genomic_DNA"/>
</dbReference>
<keyword evidence="11" id="KW-0234">DNA repair</keyword>
<dbReference type="InterPro" id="IPR031327">
    <property type="entry name" value="MCM"/>
</dbReference>
<dbReference type="GO" id="GO:0017116">
    <property type="term" value="F:single-stranded DNA helicase activity"/>
    <property type="evidence" value="ECO:0007669"/>
    <property type="project" value="TreeGrafter"/>
</dbReference>
<feature type="region of interest" description="Disordered" evidence="17">
    <location>
        <begin position="963"/>
        <end position="1064"/>
    </location>
</feature>
<keyword evidence="4" id="KW-0235">DNA replication</keyword>
<organism evidence="19 20">
    <name type="scientific">Paralvinella palmiformis</name>
    <dbReference type="NCBI Taxonomy" id="53620"/>
    <lineage>
        <taxon>Eukaryota</taxon>
        <taxon>Metazoa</taxon>
        <taxon>Spiralia</taxon>
        <taxon>Lophotrochozoa</taxon>
        <taxon>Annelida</taxon>
        <taxon>Polychaeta</taxon>
        <taxon>Sedentaria</taxon>
        <taxon>Canalipalpata</taxon>
        <taxon>Terebellida</taxon>
        <taxon>Terebelliformia</taxon>
        <taxon>Alvinellidae</taxon>
        <taxon>Paralvinella</taxon>
    </lineage>
</organism>
<evidence type="ECO:0000256" key="3">
    <source>
        <dbReference type="ARBA" id="ARBA00012551"/>
    </source>
</evidence>
<gene>
    <name evidence="19" type="ORF">LSH36_20g14002</name>
</gene>
<dbReference type="PANTHER" id="PTHR11630:SF48">
    <property type="entry name" value="DNA HELICASE MCM9"/>
    <property type="match status" value="1"/>
</dbReference>
<feature type="region of interest" description="Disordered" evidence="17">
    <location>
        <begin position="926"/>
        <end position="946"/>
    </location>
</feature>
<dbReference type="Pfam" id="PF17207">
    <property type="entry name" value="MCM_OB"/>
    <property type="match status" value="1"/>
</dbReference>
<protein>
    <recommendedName>
        <fullName evidence="13">DNA helicase MCM9</fullName>
        <ecNumber evidence="3">3.6.4.12</ecNumber>
    </recommendedName>
    <alternativeName>
        <fullName evidence="14">Minichromosome maintenance 9</fullName>
    </alternativeName>
</protein>
<keyword evidence="7" id="KW-0378">Hydrolase</keyword>
<dbReference type="InterPro" id="IPR041562">
    <property type="entry name" value="MCM_lid"/>
</dbReference>
<dbReference type="Gene3D" id="2.40.50.140">
    <property type="entry name" value="Nucleic acid-binding proteins"/>
    <property type="match status" value="1"/>
</dbReference>
<dbReference type="PROSITE" id="PS00847">
    <property type="entry name" value="MCM_1"/>
    <property type="match status" value="1"/>
</dbReference>
<dbReference type="Pfam" id="PF26066">
    <property type="entry name" value="MCM9_N"/>
    <property type="match status" value="1"/>
</dbReference>
<dbReference type="SMART" id="SM00350">
    <property type="entry name" value="MCM"/>
    <property type="match status" value="1"/>
</dbReference>
<dbReference type="PRINTS" id="PR01657">
    <property type="entry name" value="MCMFAMILY"/>
</dbReference>
<dbReference type="InterPro" id="IPR018525">
    <property type="entry name" value="MCM_CS"/>
</dbReference>
<dbReference type="GO" id="GO:0006260">
    <property type="term" value="P:DNA replication"/>
    <property type="evidence" value="ECO:0007669"/>
    <property type="project" value="InterPro"/>
</dbReference>
<keyword evidence="20" id="KW-1185">Reference proteome</keyword>
<dbReference type="Gene3D" id="2.20.28.10">
    <property type="match status" value="1"/>
</dbReference>
<dbReference type="InterPro" id="IPR027417">
    <property type="entry name" value="P-loop_NTPase"/>
</dbReference>
<dbReference type="InterPro" id="IPR001208">
    <property type="entry name" value="MCM_dom"/>
</dbReference>
<evidence type="ECO:0000259" key="18">
    <source>
        <dbReference type="PROSITE" id="PS50051"/>
    </source>
</evidence>
<evidence type="ECO:0000256" key="4">
    <source>
        <dbReference type="ARBA" id="ARBA00022705"/>
    </source>
</evidence>
<dbReference type="GO" id="GO:0003697">
    <property type="term" value="F:single-stranded DNA binding"/>
    <property type="evidence" value="ECO:0007669"/>
    <property type="project" value="TreeGrafter"/>
</dbReference>
<dbReference type="InterPro" id="IPR033762">
    <property type="entry name" value="MCM_OB"/>
</dbReference>
<dbReference type="EC" id="3.6.4.12" evidence="3"/>
<evidence type="ECO:0000313" key="20">
    <source>
        <dbReference type="Proteomes" id="UP001208570"/>
    </source>
</evidence>
<comment type="catalytic activity">
    <reaction evidence="15">
        <text>ATP + H2O = ADP + phosphate + H(+)</text>
        <dbReference type="Rhea" id="RHEA:13065"/>
        <dbReference type="ChEBI" id="CHEBI:15377"/>
        <dbReference type="ChEBI" id="CHEBI:15378"/>
        <dbReference type="ChEBI" id="CHEBI:30616"/>
        <dbReference type="ChEBI" id="CHEBI:43474"/>
        <dbReference type="ChEBI" id="CHEBI:456216"/>
        <dbReference type="EC" id="3.6.4.12"/>
    </reaction>
</comment>
<keyword evidence="8" id="KW-0347">Helicase</keyword>
<evidence type="ECO:0000256" key="9">
    <source>
        <dbReference type="ARBA" id="ARBA00022840"/>
    </source>
</evidence>
<dbReference type="GO" id="GO:0042555">
    <property type="term" value="C:MCM complex"/>
    <property type="evidence" value="ECO:0007669"/>
    <property type="project" value="TreeGrafter"/>
</dbReference>
<evidence type="ECO:0000256" key="15">
    <source>
        <dbReference type="ARBA" id="ARBA00047995"/>
    </source>
</evidence>
<dbReference type="GO" id="GO:0005634">
    <property type="term" value="C:nucleus"/>
    <property type="evidence" value="ECO:0007669"/>
    <property type="project" value="UniProtKB-SubCell"/>
</dbReference>
<evidence type="ECO:0000256" key="10">
    <source>
        <dbReference type="ARBA" id="ARBA00023125"/>
    </source>
</evidence>